<dbReference type="InterPro" id="IPR044730">
    <property type="entry name" value="RNase_H-like_dom_plant"/>
</dbReference>
<protein>
    <recommendedName>
        <fullName evidence="1">RNase H type-1 domain-containing protein</fullName>
    </recommendedName>
</protein>
<dbReference type="OrthoDB" id="1425329at2759"/>
<organism evidence="2 3">
    <name type="scientific">Gossypium stocksii</name>
    <dbReference type="NCBI Taxonomy" id="47602"/>
    <lineage>
        <taxon>Eukaryota</taxon>
        <taxon>Viridiplantae</taxon>
        <taxon>Streptophyta</taxon>
        <taxon>Embryophyta</taxon>
        <taxon>Tracheophyta</taxon>
        <taxon>Spermatophyta</taxon>
        <taxon>Magnoliopsida</taxon>
        <taxon>eudicotyledons</taxon>
        <taxon>Gunneridae</taxon>
        <taxon>Pentapetalae</taxon>
        <taxon>rosids</taxon>
        <taxon>malvids</taxon>
        <taxon>Malvales</taxon>
        <taxon>Malvaceae</taxon>
        <taxon>Malvoideae</taxon>
        <taxon>Gossypium</taxon>
    </lineage>
</organism>
<accession>A0A9D3U8J9</accession>
<evidence type="ECO:0000313" key="2">
    <source>
        <dbReference type="EMBL" id="KAH1031845.1"/>
    </source>
</evidence>
<reference evidence="2 3" key="1">
    <citation type="journal article" date="2021" name="Plant Biotechnol. J.">
        <title>Multi-omics assisted identification of the key and species-specific regulatory components of drought-tolerant mechanisms in Gossypium stocksii.</title>
        <authorList>
            <person name="Yu D."/>
            <person name="Ke L."/>
            <person name="Zhang D."/>
            <person name="Wu Y."/>
            <person name="Sun Y."/>
            <person name="Mei J."/>
            <person name="Sun J."/>
            <person name="Sun Y."/>
        </authorList>
    </citation>
    <scope>NUCLEOTIDE SEQUENCE [LARGE SCALE GENOMIC DNA]</scope>
    <source>
        <strain evidence="3">cv. E1</strain>
        <tissue evidence="2">Leaf</tissue>
    </source>
</reference>
<dbReference type="InterPro" id="IPR002156">
    <property type="entry name" value="RNaseH_domain"/>
</dbReference>
<dbReference type="Proteomes" id="UP000828251">
    <property type="component" value="Unassembled WGS sequence"/>
</dbReference>
<gene>
    <name evidence="2" type="ORF">J1N35_044019</name>
</gene>
<dbReference type="CDD" id="cd06222">
    <property type="entry name" value="RNase_H_like"/>
    <property type="match status" value="1"/>
</dbReference>
<dbReference type="AlphaFoldDB" id="A0A9D3U8J9"/>
<dbReference type="GO" id="GO:0004523">
    <property type="term" value="F:RNA-DNA hybrid ribonuclease activity"/>
    <property type="evidence" value="ECO:0007669"/>
    <property type="project" value="InterPro"/>
</dbReference>
<dbReference type="PANTHER" id="PTHR34023:SF4">
    <property type="entry name" value="RNASE H TYPE-1 DOMAIN-CONTAINING PROTEIN"/>
    <property type="match status" value="1"/>
</dbReference>
<dbReference type="EMBL" id="JAIQCV010000013">
    <property type="protein sequence ID" value="KAH1031845.1"/>
    <property type="molecule type" value="Genomic_DNA"/>
</dbReference>
<dbReference type="GO" id="GO:0003676">
    <property type="term" value="F:nucleic acid binding"/>
    <property type="evidence" value="ECO:0007669"/>
    <property type="project" value="InterPro"/>
</dbReference>
<keyword evidence="3" id="KW-1185">Reference proteome</keyword>
<evidence type="ECO:0000259" key="1">
    <source>
        <dbReference type="Pfam" id="PF13456"/>
    </source>
</evidence>
<feature type="domain" description="RNase H type-1" evidence="1">
    <location>
        <begin position="16"/>
        <end position="84"/>
    </location>
</feature>
<comment type="caution">
    <text evidence="2">The sequence shown here is derived from an EMBL/GenBank/DDBJ whole genome shotgun (WGS) entry which is preliminary data.</text>
</comment>
<dbReference type="Pfam" id="PF13456">
    <property type="entry name" value="RVT_3"/>
    <property type="match status" value="1"/>
</dbReference>
<dbReference type="PANTHER" id="PTHR34023">
    <property type="entry name" value="RNASE H DOMAIN-CONTAINING PROTEIN"/>
    <property type="match status" value="1"/>
</dbReference>
<name>A0A9D3U8J9_9ROSI</name>
<sequence>MGLLTQVVGRNELGFKGLRLAWSISFERVLVKVDNSTIVSLLSSKFACDSDIVSAISQLCHQDWVACFRHIWREVNLVADGMAKLDCGMDHSLQVFNMPVSCRGVRTVATLV</sequence>
<evidence type="ECO:0000313" key="3">
    <source>
        <dbReference type="Proteomes" id="UP000828251"/>
    </source>
</evidence>
<proteinExistence type="predicted"/>